<dbReference type="AlphaFoldDB" id="A0A1B0C6Y3"/>
<evidence type="ECO:0000313" key="2">
    <source>
        <dbReference type="Proteomes" id="UP000092460"/>
    </source>
</evidence>
<evidence type="ECO:0000313" key="1">
    <source>
        <dbReference type="EnsemblMetazoa" id="GPPI050830-PA"/>
    </source>
</evidence>
<sequence>YKEAIKKRKLVNINVVFAKHQVVLSVCVRLNPLLFHKYFDNINILVWKNLFSSLAVVVPSHFMAAYYA</sequence>
<reference evidence="2" key="1">
    <citation type="submission" date="2015-01" db="EMBL/GenBank/DDBJ databases">
        <authorList>
            <person name="Aksoy S."/>
            <person name="Warren W."/>
            <person name="Wilson R.K."/>
        </authorList>
    </citation>
    <scope>NUCLEOTIDE SEQUENCE [LARGE SCALE GENOMIC DNA]</scope>
    <source>
        <strain evidence="2">IAEA</strain>
    </source>
</reference>
<reference evidence="1" key="2">
    <citation type="submission" date="2020-05" db="UniProtKB">
        <authorList>
            <consortium name="EnsemblMetazoa"/>
        </authorList>
    </citation>
    <scope>IDENTIFICATION</scope>
    <source>
        <strain evidence="1">IAEA</strain>
    </source>
</reference>
<keyword evidence="2" id="KW-1185">Reference proteome</keyword>
<dbReference type="EMBL" id="JXJN01027216">
    <property type="status" value="NOT_ANNOTATED_CDS"/>
    <property type="molecule type" value="Genomic_DNA"/>
</dbReference>
<proteinExistence type="predicted"/>
<dbReference type="VEuPathDB" id="VectorBase:GPPI050830"/>
<name>A0A1B0C6Y3_9MUSC</name>
<accession>A0A1B0C6Y3</accession>
<dbReference type="EnsemblMetazoa" id="GPPI050830-RA">
    <property type="protein sequence ID" value="GPPI050830-PA"/>
    <property type="gene ID" value="GPPI050830"/>
</dbReference>
<protein>
    <submittedName>
        <fullName evidence="1">Uncharacterized protein</fullName>
    </submittedName>
</protein>
<dbReference type="Proteomes" id="UP000092460">
    <property type="component" value="Unassembled WGS sequence"/>
</dbReference>
<organism evidence="1 2">
    <name type="scientific">Glossina palpalis gambiensis</name>
    <dbReference type="NCBI Taxonomy" id="67801"/>
    <lineage>
        <taxon>Eukaryota</taxon>
        <taxon>Metazoa</taxon>
        <taxon>Ecdysozoa</taxon>
        <taxon>Arthropoda</taxon>
        <taxon>Hexapoda</taxon>
        <taxon>Insecta</taxon>
        <taxon>Pterygota</taxon>
        <taxon>Neoptera</taxon>
        <taxon>Endopterygota</taxon>
        <taxon>Diptera</taxon>
        <taxon>Brachycera</taxon>
        <taxon>Muscomorpha</taxon>
        <taxon>Hippoboscoidea</taxon>
        <taxon>Glossinidae</taxon>
        <taxon>Glossina</taxon>
    </lineage>
</organism>